<proteinExistence type="predicted"/>
<accession>R8BWV4</accession>
<dbReference type="InterPro" id="IPR053178">
    <property type="entry name" value="Osmoadaptation_assoc"/>
</dbReference>
<protein>
    <submittedName>
        <fullName evidence="1">Putative c6 zinc finger domain protein</fullName>
    </submittedName>
</protein>
<keyword evidence="2" id="KW-1185">Reference proteome</keyword>
<dbReference type="RefSeq" id="XP_007911417.1">
    <property type="nucleotide sequence ID" value="XM_007913226.1"/>
</dbReference>
<dbReference type="PANTHER" id="PTHR38111">
    <property type="entry name" value="ZN(2)-C6 FUNGAL-TYPE DOMAIN-CONTAINING PROTEIN-RELATED"/>
    <property type="match status" value="1"/>
</dbReference>
<dbReference type="eggNOG" id="ENOG502SVXX">
    <property type="taxonomic scope" value="Eukaryota"/>
</dbReference>
<dbReference type="OrthoDB" id="3037908at2759"/>
<evidence type="ECO:0000313" key="1">
    <source>
        <dbReference type="EMBL" id="EOO03815.1"/>
    </source>
</evidence>
<dbReference type="HOGENOM" id="CLU_861026_0_0_1"/>
<name>R8BWV4_PHAM7</name>
<dbReference type="Proteomes" id="UP000014074">
    <property type="component" value="Unassembled WGS sequence"/>
</dbReference>
<sequence length="323" mass="36766">MLDLKGYGKALRSLQTALSDPEQRFCTATLAATSILHRVEVFYDLSRGTNSMTHVRGIVSIMTQMGPPTLNDELDIQLALDNYGAVMNYCMVSEQDCFYGTEPWADAINTALDAGAVELDFAATCFRLCVKLASWPTLNNQLRRLYADPFNPEAEMLAHDIVGRTVALAADLQIMDEARTNECYDRGEIVEFIDPDSPFLARYEFSDLPTAWCFAYISMSRIVINRIMEHAMRFLGLHDPTMDILNEEMSRRIWLTYPYIIRYRTLGSTALVFPLKCAYESAGPVERCAIMNMLADLEGYKDQKFHKRQTVQLEMEVKIVQVR</sequence>
<gene>
    <name evidence="1" type="ORF">UCRPA7_632</name>
</gene>
<dbReference type="AlphaFoldDB" id="R8BWV4"/>
<dbReference type="KEGG" id="tmn:UCRPA7_632"/>
<organism evidence="1 2">
    <name type="scientific">Phaeoacremonium minimum (strain UCR-PA7)</name>
    <name type="common">Esca disease fungus</name>
    <name type="synonym">Togninia minima</name>
    <dbReference type="NCBI Taxonomy" id="1286976"/>
    <lineage>
        <taxon>Eukaryota</taxon>
        <taxon>Fungi</taxon>
        <taxon>Dikarya</taxon>
        <taxon>Ascomycota</taxon>
        <taxon>Pezizomycotina</taxon>
        <taxon>Sordariomycetes</taxon>
        <taxon>Sordariomycetidae</taxon>
        <taxon>Togniniales</taxon>
        <taxon>Togniniaceae</taxon>
        <taxon>Phaeoacremonium</taxon>
    </lineage>
</organism>
<dbReference type="GeneID" id="19326963"/>
<dbReference type="PANTHER" id="PTHR38111:SF11">
    <property type="entry name" value="TRANSCRIPTION FACTOR DOMAIN-CONTAINING PROTEIN-RELATED"/>
    <property type="match status" value="1"/>
</dbReference>
<dbReference type="EMBL" id="KB932812">
    <property type="protein sequence ID" value="EOO03815.1"/>
    <property type="molecule type" value="Genomic_DNA"/>
</dbReference>
<reference evidence="2" key="1">
    <citation type="journal article" date="2013" name="Genome Announc.">
        <title>Draft genome sequence of the ascomycete Phaeoacremonium aleophilum strain UCR-PA7, a causal agent of the esca disease complex in grapevines.</title>
        <authorList>
            <person name="Blanco-Ulate B."/>
            <person name="Rolshausen P."/>
            <person name="Cantu D."/>
        </authorList>
    </citation>
    <scope>NUCLEOTIDE SEQUENCE [LARGE SCALE GENOMIC DNA]</scope>
    <source>
        <strain evidence="2">UCR-PA7</strain>
    </source>
</reference>
<evidence type="ECO:0000313" key="2">
    <source>
        <dbReference type="Proteomes" id="UP000014074"/>
    </source>
</evidence>